<feature type="transmembrane region" description="Helical" evidence="6">
    <location>
        <begin position="45"/>
        <end position="66"/>
    </location>
</feature>
<feature type="transmembrane region" description="Helical" evidence="6">
    <location>
        <begin position="317"/>
        <end position="335"/>
    </location>
</feature>
<feature type="transmembrane region" description="Helical" evidence="6">
    <location>
        <begin position="119"/>
        <end position="146"/>
    </location>
</feature>
<comment type="similarity">
    <text evidence="6">Belongs to the LPG synthase family.</text>
</comment>
<keyword evidence="6" id="KW-0808">Transferase</keyword>
<evidence type="ECO:0000256" key="1">
    <source>
        <dbReference type="ARBA" id="ARBA00004651"/>
    </source>
</evidence>
<dbReference type="EMBL" id="FOGJ01000011">
    <property type="protein sequence ID" value="SER80560.1"/>
    <property type="molecule type" value="Genomic_DNA"/>
</dbReference>
<reference evidence="7 8" key="1">
    <citation type="submission" date="2016-10" db="EMBL/GenBank/DDBJ databases">
        <authorList>
            <person name="de Groot N.N."/>
        </authorList>
    </citation>
    <scope>NUCLEOTIDE SEQUENCE [LARGE SCALE GENOMIC DNA]</scope>
    <source>
        <strain evidence="7 8">AR40</strain>
    </source>
</reference>
<comment type="function">
    <text evidence="6">Catalyzes the transfer of a lysyl group from L-lysyl-tRNA(Lys) to membrane-bound phosphatidylglycerol (PG), which produces lysylphosphatidylglycerol (LPG), a major component of the bacterial membrane with a positive net charge. LPG synthesis contributes to bacterial virulence as it is involved in the resistance mechanism against cationic antimicrobial peptides (CAMP) produces by the host's immune system (defensins, cathelicidins) and by the competing microorganisms.</text>
</comment>
<dbReference type="EC" id="2.3.2.3" evidence="6"/>
<evidence type="ECO:0000313" key="7">
    <source>
        <dbReference type="EMBL" id="SER80560.1"/>
    </source>
</evidence>
<dbReference type="RefSeq" id="WP_074756040.1">
    <property type="nucleotide sequence ID" value="NZ_FOGJ01000011.1"/>
</dbReference>
<evidence type="ECO:0000256" key="3">
    <source>
        <dbReference type="ARBA" id="ARBA00022692"/>
    </source>
</evidence>
<name>A0A1H9S6F9_BUTFI</name>
<dbReference type="InterPro" id="IPR022791">
    <property type="entry name" value="L-PG_synthase/AglD"/>
</dbReference>
<dbReference type="NCBIfam" id="TIGR00374">
    <property type="entry name" value="flippase-like domain"/>
    <property type="match status" value="1"/>
</dbReference>
<protein>
    <recommendedName>
        <fullName evidence="6">Phosphatidylglycerol lysyltransferase</fullName>
        <ecNumber evidence="6">2.3.2.3</ecNumber>
    </recommendedName>
    <alternativeName>
        <fullName evidence="6">Lysylphosphatidylglycerol synthase</fullName>
    </alternativeName>
</protein>
<keyword evidence="4 6" id="KW-1133">Transmembrane helix</keyword>
<dbReference type="GO" id="GO:0050071">
    <property type="term" value="F:phosphatidylglycerol lysyltransferase activity"/>
    <property type="evidence" value="ECO:0007669"/>
    <property type="project" value="UniProtKB-EC"/>
</dbReference>
<dbReference type="OrthoDB" id="9810654at2"/>
<comment type="subcellular location">
    <subcellularLocation>
        <location evidence="1 6">Cell membrane</location>
        <topology evidence="1 6">Multi-pass membrane protein</topology>
    </subcellularLocation>
</comment>
<keyword evidence="6" id="KW-0046">Antibiotic resistance</keyword>
<dbReference type="GO" id="GO:0005886">
    <property type="term" value="C:plasma membrane"/>
    <property type="evidence" value="ECO:0007669"/>
    <property type="project" value="UniProtKB-SubCell"/>
</dbReference>
<keyword evidence="6" id="KW-0443">Lipid metabolism</keyword>
<feature type="transmembrane region" description="Helical" evidence="6">
    <location>
        <begin position="158"/>
        <end position="178"/>
    </location>
</feature>
<gene>
    <name evidence="6" type="primary">mprF</name>
    <name evidence="7" type="ORF">SAMN04487884_11196</name>
</gene>
<organism evidence="7 8">
    <name type="scientific">Butyrivibrio fibrisolvens</name>
    <dbReference type="NCBI Taxonomy" id="831"/>
    <lineage>
        <taxon>Bacteria</taxon>
        <taxon>Bacillati</taxon>
        <taxon>Bacillota</taxon>
        <taxon>Clostridia</taxon>
        <taxon>Lachnospirales</taxon>
        <taxon>Lachnospiraceae</taxon>
        <taxon>Butyrivibrio</taxon>
    </lineage>
</organism>
<dbReference type="Pfam" id="PF03706">
    <property type="entry name" value="LPG_synthase_TM"/>
    <property type="match status" value="1"/>
</dbReference>
<evidence type="ECO:0000256" key="4">
    <source>
        <dbReference type="ARBA" id="ARBA00022989"/>
    </source>
</evidence>
<dbReference type="GO" id="GO:0006629">
    <property type="term" value="P:lipid metabolic process"/>
    <property type="evidence" value="ECO:0007669"/>
    <property type="project" value="UniProtKB-KW"/>
</dbReference>
<evidence type="ECO:0000256" key="6">
    <source>
        <dbReference type="RuleBase" id="RU363042"/>
    </source>
</evidence>
<proteinExistence type="inferred from homology"/>
<feature type="transmembrane region" description="Helical" evidence="6">
    <location>
        <begin position="244"/>
        <end position="261"/>
    </location>
</feature>
<keyword evidence="3 6" id="KW-0812">Transmembrane</keyword>
<dbReference type="PANTHER" id="PTHR37693:SF1">
    <property type="entry name" value="INTEGRAL MEMBRANE PROTEIN"/>
    <property type="match status" value="1"/>
</dbReference>
<dbReference type="AlphaFoldDB" id="A0A1H9S6F9"/>
<evidence type="ECO:0000256" key="2">
    <source>
        <dbReference type="ARBA" id="ARBA00022475"/>
    </source>
</evidence>
<dbReference type="PANTHER" id="PTHR37693">
    <property type="entry name" value="PHOSPHATIDYLGLYCEROL LYSYLTRANSFERASE"/>
    <property type="match status" value="1"/>
</dbReference>
<dbReference type="Proteomes" id="UP000182584">
    <property type="component" value="Unassembled WGS sequence"/>
</dbReference>
<dbReference type="GO" id="GO:0046677">
    <property type="term" value="P:response to antibiotic"/>
    <property type="evidence" value="ECO:0007669"/>
    <property type="project" value="UniProtKB-KW"/>
</dbReference>
<sequence>MGKNKVLWSVLFLVLAGLTMAAIISQSKNFSPDDISQLFEESHKGWLVLAFVSMFGYIFFEGYALVRMARRLGYRVGAINGMTYGGADVYFSAITPSATGGQPASAYFMIKDGIAPSMVAVMLLINLVMYTAALLISSIAVFIFGGDLFWEFSLAGKILVAFGAAVLVVLIFGFFLLLKKTSFLHGIFDKILVFLSRIHVVKHIERRKAQLENAMREYKECSDFIFGRGRLLLEVLGWNILQRMSYLLVIFMIFMSTAQGFDNAVKAMGIQCFVTVGSNCIPIPGAMGVADFLMIDGLRQIISPDNLVAMELLCRGITFYSSVLVGLLVVIIGYIRRKEKKN</sequence>
<dbReference type="eggNOG" id="COG0392">
    <property type="taxonomic scope" value="Bacteria"/>
</dbReference>
<evidence type="ECO:0000256" key="5">
    <source>
        <dbReference type="ARBA" id="ARBA00023136"/>
    </source>
</evidence>
<keyword evidence="5 6" id="KW-0472">Membrane</keyword>
<keyword evidence="2" id="KW-1003">Cell membrane</keyword>
<evidence type="ECO:0000313" key="8">
    <source>
        <dbReference type="Proteomes" id="UP000182584"/>
    </source>
</evidence>
<comment type="catalytic activity">
    <reaction evidence="6">
        <text>L-lysyl-tRNA(Lys) + a 1,2-diacyl-sn-glycero-3-phospho-(1'-sn-glycerol) = a 1,2-diacyl-sn-glycero-3-phospho-1'-(3'-O-L-lysyl)-sn-glycerol + tRNA(Lys)</text>
        <dbReference type="Rhea" id="RHEA:10668"/>
        <dbReference type="Rhea" id="RHEA-COMP:9696"/>
        <dbReference type="Rhea" id="RHEA-COMP:9697"/>
        <dbReference type="ChEBI" id="CHEBI:64716"/>
        <dbReference type="ChEBI" id="CHEBI:75792"/>
        <dbReference type="ChEBI" id="CHEBI:78442"/>
        <dbReference type="ChEBI" id="CHEBI:78529"/>
        <dbReference type="EC" id="2.3.2.3"/>
    </reaction>
</comment>
<accession>A0A1H9S6F9</accession>